<dbReference type="EMBL" id="BQNB010018397">
    <property type="protein sequence ID" value="GJT73944.1"/>
    <property type="molecule type" value="Genomic_DNA"/>
</dbReference>
<gene>
    <name evidence="1" type="ORF">Tco_1033230</name>
</gene>
<proteinExistence type="predicted"/>
<accession>A0ABQ5GEB1</accession>
<reference evidence="1" key="2">
    <citation type="submission" date="2022-01" db="EMBL/GenBank/DDBJ databases">
        <authorList>
            <person name="Yamashiro T."/>
            <person name="Shiraishi A."/>
            <person name="Satake H."/>
            <person name="Nakayama K."/>
        </authorList>
    </citation>
    <scope>NUCLEOTIDE SEQUENCE</scope>
</reference>
<dbReference type="Proteomes" id="UP001151760">
    <property type="component" value="Unassembled WGS sequence"/>
</dbReference>
<reference evidence="1" key="1">
    <citation type="journal article" date="2022" name="Int. J. Mol. Sci.">
        <title>Draft Genome of Tanacetum Coccineum: Genomic Comparison of Closely Related Tanacetum-Family Plants.</title>
        <authorList>
            <person name="Yamashiro T."/>
            <person name="Shiraishi A."/>
            <person name="Nakayama K."/>
            <person name="Satake H."/>
        </authorList>
    </citation>
    <scope>NUCLEOTIDE SEQUENCE</scope>
</reference>
<organism evidence="1 2">
    <name type="scientific">Tanacetum coccineum</name>
    <dbReference type="NCBI Taxonomy" id="301880"/>
    <lineage>
        <taxon>Eukaryota</taxon>
        <taxon>Viridiplantae</taxon>
        <taxon>Streptophyta</taxon>
        <taxon>Embryophyta</taxon>
        <taxon>Tracheophyta</taxon>
        <taxon>Spermatophyta</taxon>
        <taxon>Magnoliopsida</taxon>
        <taxon>eudicotyledons</taxon>
        <taxon>Gunneridae</taxon>
        <taxon>Pentapetalae</taxon>
        <taxon>asterids</taxon>
        <taxon>campanulids</taxon>
        <taxon>Asterales</taxon>
        <taxon>Asteraceae</taxon>
        <taxon>Asteroideae</taxon>
        <taxon>Anthemideae</taxon>
        <taxon>Anthemidinae</taxon>
        <taxon>Tanacetum</taxon>
    </lineage>
</organism>
<comment type="caution">
    <text evidence="1">The sequence shown here is derived from an EMBL/GenBank/DDBJ whole genome shotgun (WGS) entry which is preliminary data.</text>
</comment>
<keyword evidence="2" id="KW-1185">Reference proteome</keyword>
<evidence type="ECO:0000313" key="1">
    <source>
        <dbReference type="EMBL" id="GJT73944.1"/>
    </source>
</evidence>
<evidence type="ECO:0000313" key="2">
    <source>
        <dbReference type="Proteomes" id="UP001151760"/>
    </source>
</evidence>
<name>A0ABQ5GEB1_9ASTR</name>
<protein>
    <submittedName>
        <fullName evidence="1">Uncharacterized protein</fullName>
    </submittedName>
</protein>
<sequence>MVASFATQQLRQWQQPFMASLRALARLMMQPGVKGLRGMVMTGLCIIRTFKPRRAICRALVDAKPSLPKLEHSSPNIKDVVGDGGVAIKCRVFDLDTGLGIPNEYFIALVRVKILEKPMRNANDIFQEACFDLHSLKVSSKRIQAAIFTMVWKGGTARETNGC</sequence>